<dbReference type="Proteomes" id="UP000217736">
    <property type="component" value="Chromosome"/>
</dbReference>
<dbReference type="OrthoDB" id="4737921at2"/>
<gene>
    <name evidence="1" type="ORF">MSG_04864</name>
</gene>
<dbReference type="EMBL" id="AP018164">
    <property type="protein sequence ID" value="BAX94970.1"/>
    <property type="molecule type" value="Genomic_DNA"/>
</dbReference>
<evidence type="ECO:0000313" key="1">
    <source>
        <dbReference type="EMBL" id="BAX94970.1"/>
    </source>
</evidence>
<proteinExistence type="predicted"/>
<dbReference type="AlphaFoldDB" id="A0A1Z4EPZ2"/>
<keyword evidence="2" id="KW-1185">Reference proteome</keyword>
<reference evidence="2" key="1">
    <citation type="submission" date="2017-06" db="EMBL/GenBank/DDBJ databases">
        <title>Complete Genome Sequence of Mycobacterium shigaense.</title>
        <authorList>
            <person name="Fukano H."/>
            <person name="Yoshida M."/>
            <person name="Kazumi Y."/>
            <person name="Ogura Y."/>
            <person name="Mitarai S."/>
            <person name="Hayashi T."/>
            <person name="Hoshino Y."/>
        </authorList>
    </citation>
    <scope>NUCLEOTIDE SEQUENCE [LARGE SCALE GENOMIC DNA]</scope>
    <source>
        <strain evidence="2">UN-152</strain>
    </source>
</reference>
<evidence type="ECO:0000313" key="2">
    <source>
        <dbReference type="Proteomes" id="UP000217736"/>
    </source>
</evidence>
<protein>
    <submittedName>
        <fullName evidence="1">Uncharacterized protein</fullName>
    </submittedName>
</protein>
<accession>A0A1Z4EPZ2</accession>
<name>A0A1Z4EPZ2_9MYCO</name>
<sequence>MNASVLPEATTRAFARVLGPFLVIVDITAVARASDMRPVVSDFEASSLWSWVAGAFALICGLIVVAGHQHWRGTAAIIVSALGWLITLRGLLLLAFPKVFASAASSMLAAQGWWVAICIAFALIGLYLSYVGWLPASGRPAPHRTAATPDLPRAA</sequence>
<organism evidence="1 2">
    <name type="scientific">Mycobacterium shigaense</name>
    <dbReference type="NCBI Taxonomy" id="722731"/>
    <lineage>
        <taxon>Bacteria</taxon>
        <taxon>Bacillati</taxon>
        <taxon>Actinomycetota</taxon>
        <taxon>Actinomycetes</taxon>
        <taxon>Mycobacteriales</taxon>
        <taxon>Mycobacteriaceae</taxon>
        <taxon>Mycobacterium</taxon>
        <taxon>Mycobacterium simiae complex</taxon>
    </lineage>
</organism>
<dbReference type="KEGG" id="mshg:MSG_04864"/>
<dbReference type="RefSeq" id="WP_096443651.1">
    <property type="nucleotide sequence ID" value="NZ_AP018164.1"/>
</dbReference>